<sequence>MTRVIAGTAGGRRLAVPPGNGTRPTSDRAREGMFSTWESLDGPLTGARVLDLYGGSGAVGLEALSRGAAHVLLVEADARAVRTIRDNVRTVGLPGVEVRPGKAEQTAAAPAPGEPYDIVFLDPPYAVSDAELCEILLTLRGQGWLTDDALVTVERSTRGGAFPWPDGFTAIKARRYGEGTLWYGRAASTSAEPTSASVS</sequence>
<dbReference type="PANTHER" id="PTHR43542:SF1">
    <property type="entry name" value="METHYLTRANSFERASE"/>
    <property type="match status" value="1"/>
</dbReference>
<evidence type="ECO:0000313" key="5">
    <source>
        <dbReference type="Proteomes" id="UP001059597"/>
    </source>
</evidence>
<dbReference type="RefSeq" id="WP_261955469.1">
    <property type="nucleotide sequence ID" value="NZ_AP026073.1"/>
</dbReference>
<keyword evidence="2" id="KW-0808">Transferase</keyword>
<dbReference type="InterPro" id="IPR004398">
    <property type="entry name" value="RNA_MeTrfase_RsmD"/>
</dbReference>
<feature type="region of interest" description="Disordered" evidence="3">
    <location>
        <begin position="1"/>
        <end position="29"/>
    </location>
</feature>
<dbReference type="SUPFAM" id="SSF53335">
    <property type="entry name" value="S-adenosyl-L-methionine-dependent methyltransferases"/>
    <property type="match status" value="1"/>
</dbReference>
<gene>
    <name evidence="4" type="ORF">HEK616_54650</name>
</gene>
<organism evidence="4 5">
    <name type="scientific">Streptomyces nigrescens</name>
    <dbReference type="NCBI Taxonomy" id="1920"/>
    <lineage>
        <taxon>Bacteria</taxon>
        <taxon>Bacillati</taxon>
        <taxon>Actinomycetota</taxon>
        <taxon>Actinomycetes</taxon>
        <taxon>Kitasatosporales</taxon>
        <taxon>Streptomycetaceae</taxon>
        <taxon>Streptomyces</taxon>
    </lineage>
</organism>
<dbReference type="EMBL" id="AP026073">
    <property type="protein sequence ID" value="BDM71978.1"/>
    <property type="molecule type" value="Genomic_DNA"/>
</dbReference>
<dbReference type="GO" id="GO:0032259">
    <property type="term" value="P:methylation"/>
    <property type="evidence" value="ECO:0007669"/>
    <property type="project" value="UniProtKB-KW"/>
</dbReference>
<dbReference type="Pfam" id="PF03602">
    <property type="entry name" value="Cons_hypoth95"/>
    <property type="match status" value="1"/>
</dbReference>
<protein>
    <submittedName>
        <fullName evidence="4">DNA methylase</fullName>
    </submittedName>
</protein>
<evidence type="ECO:0000256" key="2">
    <source>
        <dbReference type="ARBA" id="ARBA00022679"/>
    </source>
</evidence>
<dbReference type="PANTHER" id="PTHR43542">
    <property type="entry name" value="METHYLTRANSFERASE"/>
    <property type="match status" value="1"/>
</dbReference>
<accession>A0ABM8A043</accession>
<dbReference type="PROSITE" id="PS00092">
    <property type="entry name" value="N6_MTASE"/>
    <property type="match status" value="1"/>
</dbReference>
<dbReference type="NCBIfam" id="TIGR00095">
    <property type="entry name" value="16S rRNA (guanine(966)-N(2))-methyltransferase RsmD"/>
    <property type="match status" value="1"/>
</dbReference>
<evidence type="ECO:0000313" key="4">
    <source>
        <dbReference type="EMBL" id="BDM71978.1"/>
    </source>
</evidence>
<proteinExistence type="predicted"/>
<dbReference type="InterPro" id="IPR002052">
    <property type="entry name" value="DNA_methylase_N6_adenine_CS"/>
</dbReference>
<dbReference type="PIRSF" id="PIRSF004553">
    <property type="entry name" value="CHP00095"/>
    <property type="match status" value="1"/>
</dbReference>
<reference evidence="4" key="1">
    <citation type="submission" date="2022-06" db="EMBL/GenBank/DDBJ databases">
        <title>Complete genome sequence of Streptomyces nigrescens HEK616.</title>
        <authorList>
            <person name="Asamizu S."/>
            <person name="Onaka H."/>
        </authorList>
    </citation>
    <scope>NUCLEOTIDE SEQUENCE</scope>
    <source>
        <strain evidence="4">HEK616</strain>
    </source>
</reference>
<dbReference type="Gene3D" id="3.40.50.150">
    <property type="entry name" value="Vaccinia Virus protein VP39"/>
    <property type="match status" value="1"/>
</dbReference>
<dbReference type="Proteomes" id="UP001059597">
    <property type="component" value="Chromosome"/>
</dbReference>
<evidence type="ECO:0000256" key="1">
    <source>
        <dbReference type="ARBA" id="ARBA00022603"/>
    </source>
</evidence>
<dbReference type="InterPro" id="IPR029063">
    <property type="entry name" value="SAM-dependent_MTases_sf"/>
</dbReference>
<evidence type="ECO:0000256" key="3">
    <source>
        <dbReference type="SAM" id="MobiDB-lite"/>
    </source>
</evidence>
<keyword evidence="1 4" id="KW-0489">Methyltransferase</keyword>
<dbReference type="GO" id="GO:0008168">
    <property type="term" value="F:methyltransferase activity"/>
    <property type="evidence" value="ECO:0007669"/>
    <property type="project" value="UniProtKB-KW"/>
</dbReference>
<name>A0ABM8A043_STRNI</name>
<dbReference type="CDD" id="cd02440">
    <property type="entry name" value="AdoMet_MTases"/>
    <property type="match status" value="1"/>
</dbReference>
<keyword evidence="5" id="KW-1185">Reference proteome</keyword>